<keyword evidence="3" id="KW-1185">Reference proteome</keyword>
<organism evidence="2 3">
    <name type="scientific">Candidatus Thiomargarita nelsonii</name>
    <dbReference type="NCBI Taxonomy" id="1003181"/>
    <lineage>
        <taxon>Bacteria</taxon>
        <taxon>Pseudomonadati</taxon>
        <taxon>Pseudomonadota</taxon>
        <taxon>Gammaproteobacteria</taxon>
        <taxon>Thiotrichales</taxon>
        <taxon>Thiotrichaceae</taxon>
        <taxon>Thiomargarita</taxon>
    </lineage>
</organism>
<dbReference type="Proteomes" id="UP000030428">
    <property type="component" value="Unassembled WGS sequence"/>
</dbReference>
<sequence length="346" mass="40474">MFKITPKQKHLQAYYKELKEFDRLGQAHEGTVKIAFQHLLEAIAKQSQWILTQENTLNRGKKRIRLDGVLFDNANIPRGYWEAKDSKDDLSKEVQKKLYQDNYPDDNIIFQAPSRAILYQNGREVLDLSLAEPANLVKILAAFFNFKRPEYERWDLAADEFKSRVPELSNKLLGLIQQARVDDKDFKAAFNRFADQCHQAINPNLTDAAIEEMLIQHLLTERVFRRIFNHPDFAKRNIIAREIENVIDKLTAHSFNRDAFFDDLKYFYRALEDVAATIDEYDYKQHFLNTVYERFFQGFSVKVADTHGIVYTPQPIVDFMVKSIDEILQKEFGKSLASRGVHFLDP</sequence>
<accession>A0A4E0QVF6</accession>
<dbReference type="EMBL" id="JSZA02000051">
    <property type="protein sequence ID" value="TGO02995.1"/>
    <property type="molecule type" value="Genomic_DNA"/>
</dbReference>
<feature type="domain" description="Type ISP restriction-modification enzyme coupler" evidence="1">
    <location>
        <begin position="160"/>
        <end position="280"/>
    </location>
</feature>
<dbReference type="AlphaFoldDB" id="A0A4E0QVF6"/>
<reference evidence="2 3" key="1">
    <citation type="journal article" date="2016" name="Front. Microbiol.">
        <title>Single-Cell (Meta-)Genomics of a Dimorphic Candidatus Thiomargarita nelsonii Reveals Genomic Plasticity.</title>
        <authorList>
            <person name="Flood B.E."/>
            <person name="Fliss P."/>
            <person name="Jones D.S."/>
            <person name="Dick G.J."/>
            <person name="Jain S."/>
            <person name="Kaster A.K."/>
            <person name="Winkel M."/>
            <person name="Mussmann M."/>
            <person name="Bailey J."/>
        </authorList>
    </citation>
    <scope>NUCLEOTIDE SEQUENCE [LARGE SCALE GENOMIC DNA]</scope>
    <source>
        <strain evidence="2">Hydrate Ridge</strain>
    </source>
</reference>
<keyword evidence="2" id="KW-0547">Nucleotide-binding</keyword>
<evidence type="ECO:0000313" key="3">
    <source>
        <dbReference type="Proteomes" id="UP000030428"/>
    </source>
</evidence>
<evidence type="ECO:0000259" key="1">
    <source>
        <dbReference type="Pfam" id="PF22240"/>
    </source>
</evidence>
<proteinExistence type="predicted"/>
<evidence type="ECO:0000313" key="2">
    <source>
        <dbReference type="EMBL" id="TGO02995.1"/>
    </source>
</evidence>
<keyword evidence="2" id="KW-0347">Helicase</keyword>
<dbReference type="InterPro" id="IPR029063">
    <property type="entry name" value="SAM-dependent_MTases_sf"/>
</dbReference>
<name>A0A4E0QVF6_9GAMM</name>
<gene>
    <name evidence="2" type="ORF">PN36_14860</name>
</gene>
<dbReference type="Gene3D" id="3.40.50.150">
    <property type="entry name" value="Vaccinia Virus protein VP39"/>
    <property type="match status" value="1"/>
</dbReference>
<keyword evidence="2" id="KW-0067">ATP-binding</keyword>
<protein>
    <submittedName>
        <fullName evidence="2">DNA helicase</fullName>
    </submittedName>
</protein>
<dbReference type="Pfam" id="PF22240">
    <property type="entry name" value="ISP_coupler"/>
    <property type="match status" value="1"/>
</dbReference>
<feature type="non-terminal residue" evidence="2">
    <location>
        <position position="346"/>
    </location>
</feature>
<dbReference type="GO" id="GO:0004386">
    <property type="term" value="F:helicase activity"/>
    <property type="evidence" value="ECO:0007669"/>
    <property type="project" value="UniProtKB-KW"/>
</dbReference>
<comment type="caution">
    <text evidence="2">The sequence shown here is derived from an EMBL/GenBank/DDBJ whole genome shotgun (WGS) entry which is preliminary data.</text>
</comment>
<dbReference type="InterPro" id="IPR053980">
    <property type="entry name" value="ISP_coupler"/>
</dbReference>
<keyword evidence="2" id="KW-0378">Hydrolase</keyword>
<dbReference type="SUPFAM" id="SSF53335">
    <property type="entry name" value="S-adenosyl-L-methionine-dependent methyltransferases"/>
    <property type="match status" value="1"/>
</dbReference>